<protein>
    <submittedName>
        <fullName evidence="8">Beta-galactosidase</fullName>
    </submittedName>
</protein>
<dbReference type="PANTHER" id="PTHR23421">
    <property type="entry name" value="BETA-GALACTOSIDASE RELATED"/>
    <property type="match status" value="1"/>
</dbReference>
<gene>
    <name evidence="8" type="ORF">D3P08_06360</name>
</gene>
<feature type="domain" description="Beta-galactosidase galactose-binding" evidence="7">
    <location>
        <begin position="803"/>
        <end position="864"/>
    </location>
</feature>
<feature type="domain" description="Beta-galactosidase 1-like first all-beta" evidence="6">
    <location>
        <begin position="568"/>
        <end position="670"/>
    </location>
</feature>
<dbReference type="InterPro" id="IPR048913">
    <property type="entry name" value="BetaGal_gal-bd"/>
</dbReference>
<evidence type="ECO:0000256" key="2">
    <source>
        <dbReference type="ARBA" id="ARBA00022801"/>
    </source>
</evidence>
<dbReference type="OrthoDB" id="9813184at2"/>
<proteinExistence type="inferred from homology"/>
<organism evidence="8 9">
    <name type="scientific">Paenibacillus nanensis</name>
    <dbReference type="NCBI Taxonomy" id="393251"/>
    <lineage>
        <taxon>Bacteria</taxon>
        <taxon>Bacillati</taxon>
        <taxon>Bacillota</taxon>
        <taxon>Bacilli</taxon>
        <taxon>Bacillales</taxon>
        <taxon>Paenibacillaceae</taxon>
        <taxon>Paenibacillus</taxon>
    </lineage>
</organism>
<reference evidence="8 9" key="1">
    <citation type="submission" date="2018-09" db="EMBL/GenBank/DDBJ databases">
        <title>Paenibacillus aracenensis nov. sp. isolated from a cave in southern Spain.</title>
        <authorList>
            <person name="Jurado V."/>
            <person name="Gutierrez-Patricio S."/>
            <person name="Gonzalez-Pimentel J.L."/>
            <person name="Miller A.Z."/>
            <person name="Laiz L."/>
            <person name="Saiz-Jimenez C."/>
        </authorList>
    </citation>
    <scope>NUCLEOTIDE SEQUENCE [LARGE SCALE GENOMIC DNA]</scope>
    <source>
        <strain evidence="8 9">DSM 22867</strain>
    </source>
</reference>
<comment type="caution">
    <text evidence="8">The sequence shown here is derived from an EMBL/GenBank/DDBJ whole genome shotgun (WGS) entry which is preliminary data.</text>
</comment>
<name>A0A3A1UZF8_9BACL</name>
<dbReference type="SUPFAM" id="SSF49785">
    <property type="entry name" value="Galactose-binding domain-like"/>
    <property type="match status" value="1"/>
</dbReference>
<dbReference type="EMBL" id="QXQA01000003">
    <property type="protein sequence ID" value="RIX53878.1"/>
    <property type="molecule type" value="Genomic_DNA"/>
</dbReference>
<keyword evidence="3" id="KW-0326">Glycosidase</keyword>
<accession>A0A3A1UZF8</accession>
<evidence type="ECO:0000259" key="7">
    <source>
        <dbReference type="Pfam" id="PF21467"/>
    </source>
</evidence>
<dbReference type="AlphaFoldDB" id="A0A3A1UZF8"/>
<dbReference type="Gene3D" id="2.60.120.260">
    <property type="entry name" value="Galactose-binding domain-like"/>
    <property type="match status" value="3"/>
</dbReference>
<dbReference type="PRINTS" id="PR00742">
    <property type="entry name" value="GLHYDRLASE35"/>
</dbReference>
<dbReference type="Gene3D" id="3.20.20.80">
    <property type="entry name" value="Glycosidases"/>
    <property type="match status" value="1"/>
</dbReference>
<dbReference type="InterPro" id="IPR048912">
    <property type="entry name" value="BetaGal1-like_ABD1"/>
</dbReference>
<keyword evidence="9" id="KW-1185">Reference proteome</keyword>
<keyword evidence="2" id="KW-0378">Hydrolase</keyword>
<dbReference type="InterPro" id="IPR017853">
    <property type="entry name" value="GH"/>
</dbReference>
<dbReference type="Proteomes" id="UP000266482">
    <property type="component" value="Unassembled WGS sequence"/>
</dbReference>
<dbReference type="InterPro" id="IPR031330">
    <property type="entry name" value="Gly_Hdrlase_35_cat"/>
</dbReference>
<evidence type="ECO:0000313" key="9">
    <source>
        <dbReference type="Proteomes" id="UP000266482"/>
    </source>
</evidence>
<evidence type="ECO:0000259" key="6">
    <source>
        <dbReference type="Pfam" id="PF21317"/>
    </source>
</evidence>
<comment type="similarity">
    <text evidence="1 4">Belongs to the glycosyl hydrolase 35 family.</text>
</comment>
<evidence type="ECO:0000256" key="1">
    <source>
        <dbReference type="ARBA" id="ARBA00009809"/>
    </source>
</evidence>
<evidence type="ECO:0000256" key="3">
    <source>
        <dbReference type="ARBA" id="ARBA00023295"/>
    </source>
</evidence>
<dbReference type="InterPro" id="IPR001944">
    <property type="entry name" value="Glycoside_Hdrlase_35"/>
</dbReference>
<evidence type="ECO:0000259" key="5">
    <source>
        <dbReference type="Pfam" id="PF01301"/>
    </source>
</evidence>
<dbReference type="GO" id="GO:0004553">
    <property type="term" value="F:hydrolase activity, hydrolyzing O-glycosyl compounds"/>
    <property type="evidence" value="ECO:0007669"/>
    <property type="project" value="InterPro"/>
</dbReference>
<dbReference type="GO" id="GO:0005975">
    <property type="term" value="P:carbohydrate metabolic process"/>
    <property type="evidence" value="ECO:0007669"/>
    <property type="project" value="InterPro"/>
</dbReference>
<dbReference type="Pfam" id="PF21467">
    <property type="entry name" value="BetaGal_gal-bd"/>
    <property type="match status" value="1"/>
</dbReference>
<dbReference type="SUPFAM" id="SSF51445">
    <property type="entry name" value="(Trans)glycosidases"/>
    <property type="match status" value="1"/>
</dbReference>
<dbReference type="Pfam" id="PF01301">
    <property type="entry name" value="Glyco_hydro_35"/>
    <property type="match status" value="1"/>
</dbReference>
<dbReference type="InterPro" id="IPR008979">
    <property type="entry name" value="Galactose-bd-like_sf"/>
</dbReference>
<evidence type="ECO:0000256" key="4">
    <source>
        <dbReference type="RuleBase" id="RU003679"/>
    </source>
</evidence>
<dbReference type="Pfam" id="PF21317">
    <property type="entry name" value="BetaGal_ABD_1"/>
    <property type="match status" value="1"/>
</dbReference>
<evidence type="ECO:0000313" key="8">
    <source>
        <dbReference type="EMBL" id="RIX53878.1"/>
    </source>
</evidence>
<dbReference type="RefSeq" id="WP_119598624.1">
    <property type="nucleotide sequence ID" value="NZ_QXQA01000003.1"/>
</dbReference>
<sequence length="912" mass="101649">MNTLTAVQKQSIIGYDHKSFFIHGKRVFLSSAAIHYFRMPKEEWREVLVKAKLAGMNCVDTYFAWNVHEPNEGEWHFEGDADCGAFLDLCAELGLWVIARPGPFICAEWDFGGFPWWLGKKQGIRFREYNEVYLKYVDLYFDRIAAIVRTRQITSGGSVILVQVENEYGYLGSDEQGRAYLEHLRDGLLSRGIDVPLITCVGGVEGAIEGANFWSGADHHYAQLAQKQPDTPKVVTEFWTGWFEHWGAPAATQKTPQLYEKRMFEIAQAGFSGISHYMFFGGTNFAGYGGRTVGASDIFMVTSYDYDAPLNEYGRTTPKYFTAKRFSYFIRAVEPFLLASEPLDAAGIRVTGGLKVRGRRLQDQTLLFVESAKQERETFHLTMENGKTIPVIVNPGEIVPVLVAVEISEGVRFTCNTSIGCNEIVDGIRTLIVYAKDGQRSLVELEADEEIRMTGERPLLATQGSNGRSLSFDFYHFKEPQRVELAIGGEPLRIIVLSAEEMDRTWRVGEGQWLFGSGDVSLMPGSDGQYRVFASETVGSLPQPPALKSWSSATMELASLQGVSMEQPQDFSSFSQPFGYLLYSSKIEREFEGWTTLILPKLQDTARVYVNGAEAALIREVGSASLKIRLHKGENRLQLLVQNMGRLNFSPYLGEAKGLFETGYLDGSALDLRKGWETAEKTVVHLDQAGHVEGNPVLSRSFRIEGKDRAALVGAIAAPLRINGAEVPLEGYQNWFANQSVDISAFVREGDNLIEMPYVKAPIQRLELLAYRAADAIPAWSMASVDDGRPNADSAGHSGIGAPAWHTCEFASPTLPGAVHAKLKLRLTGMSKGTIWLNGINLGRYWQIGPQEDYKVPMAWLKENNVLVLFDEEGRSPEQVRLLFDEQSGRVWAHKQNFISNELGRSGTDADL</sequence>
<feature type="domain" description="Glycoside hydrolase 35 catalytic" evidence="5">
    <location>
        <begin position="19"/>
        <end position="325"/>
    </location>
</feature>